<accession>A0A5C6UGG8</accession>
<feature type="chain" id="PRO_5022940557" evidence="1">
    <location>
        <begin position="16"/>
        <end position="351"/>
    </location>
</feature>
<evidence type="ECO:0000256" key="1">
    <source>
        <dbReference type="SAM" id="SignalP"/>
    </source>
</evidence>
<gene>
    <name evidence="2" type="ORF">FSB78_13455</name>
</gene>
<dbReference type="Proteomes" id="UP000321250">
    <property type="component" value="Unassembled WGS sequence"/>
</dbReference>
<protein>
    <submittedName>
        <fullName evidence="2">Protein CsuE</fullName>
    </submittedName>
</protein>
<name>A0A5C6UGG8_9SPHN</name>
<dbReference type="AlphaFoldDB" id="A0A5C6UGG8"/>
<dbReference type="RefSeq" id="WP_147083124.1">
    <property type="nucleotide sequence ID" value="NZ_VOQR01000001.1"/>
</dbReference>
<keyword evidence="1" id="KW-0732">Signal</keyword>
<dbReference type="OrthoDB" id="8901110at2"/>
<keyword evidence="3" id="KW-1185">Reference proteome</keyword>
<evidence type="ECO:0000313" key="2">
    <source>
        <dbReference type="EMBL" id="TXC71847.1"/>
    </source>
</evidence>
<feature type="signal peptide" evidence="1">
    <location>
        <begin position="1"/>
        <end position="15"/>
    </location>
</feature>
<dbReference type="EMBL" id="VOQR01000001">
    <property type="protein sequence ID" value="TXC71847.1"/>
    <property type="molecule type" value="Genomic_DNA"/>
</dbReference>
<comment type="caution">
    <text evidence="2">The sequence shown here is derived from an EMBL/GenBank/DDBJ whole genome shotgun (WGS) entry which is preliminary data.</text>
</comment>
<proteinExistence type="predicted"/>
<organism evidence="2 3">
    <name type="scientific">Sphingomonas ginsenosidivorax</name>
    <dbReference type="NCBI Taxonomy" id="862135"/>
    <lineage>
        <taxon>Bacteria</taxon>
        <taxon>Pseudomonadati</taxon>
        <taxon>Pseudomonadota</taxon>
        <taxon>Alphaproteobacteria</taxon>
        <taxon>Sphingomonadales</taxon>
        <taxon>Sphingomonadaceae</taxon>
        <taxon>Sphingomonas</taxon>
    </lineage>
</organism>
<evidence type="ECO:0000313" key="3">
    <source>
        <dbReference type="Proteomes" id="UP000321250"/>
    </source>
</evidence>
<sequence>MASLLVSLLATPAFAACSVRTTTAVDLGTYSPAAVRQTVVPYRPASSGFGCSAAILSLLSSDYARATVSAATPLKLTSTTDATRSVTYTLAADSAGANPISPGTAFVFKGPSVNLLGLLGDASDVKVYVRPTSTDPVPPGIYKGDFKITWAWQFCSLLGVNLLGAEICLVNDTSASASNTTATISITLTLTANPVQMVIATTTVWDPQSNTANPRATPGSRQRTTVTVSNPDIATLDANSLRIVLPTPAKGVVALDGDKTPANAVVTTSDGTPASNLALTYTASNSSSDDVEFSNNVNFDLVTEPWTYQPAPGNAAAQAAITAIRFRPRGTMAAGSSFSVSMPYSVSLLGP</sequence>
<reference evidence="2 3" key="1">
    <citation type="journal article" date="2013" name="Antonie Van Leeuwenhoek">
        <title>Sphingomonas ginsenosidivorax sp. nov., with the ability to transform ginsenosides.</title>
        <authorList>
            <person name="Jin X.F."/>
            <person name="Kim J.K."/>
            <person name="Liu Q.M."/>
            <person name="Kang M.S."/>
            <person name="He D."/>
            <person name="Jin F.X."/>
            <person name="Kim S.C."/>
            <person name="Im W.T."/>
        </authorList>
    </citation>
    <scope>NUCLEOTIDE SEQUENCE [LARGE SCALE GENOMIC DNA]</scope>
    <source>
        <strain evidence="2 3">KHI67</strain>
    </source>
</reference>